<evidence type="ECO:0000256" key="3">
    <source>
        <dbReference type="SAM" id="SignalP"/>
    </source>
</evidence>
<dbReference type="PANTHER" id="PTHR12784:SF28">
    <property type="entry name" value="PROTEIN SICKIE"/>
    <property type="match status" value="1"/>
</dbReference>
<keyword evidence="1" id="KW-0175">Coiled coil</keyword>
<feature type="region of interest" description="Disordered" evidence="2">
    <location>
        <begin position="418"/>
        <end position="478"/>
    </location>
</feature>
<dbReference type="EMBL" id="JAODUO010000260">
    <property type="protein sequence ID" value="KAK2184564.1"/>
    <property type="molecule type" value="Genomic_DNA"/>
</dbReference>
<gene>
    <name evidence="4" type="ORF">NP493_260g00004</name>
</gene>
<feature type="signal peptide" evidence="3">
    <location>
        <begin position="1"/>
        <end position="26"/>
    </location>
</feature>
<feature type="compositionally biased region" description="Basic and acidic residues" evidence="2">
    <location>
        <begin position="242"/>
        <end position="253"/>
    </location>
</feature>
<feature type="compositionally biased region" description="Low complexity" evidence="2">
    <location>
        <begin position="48"/>
        <end position="60"/>
    </location>
</feature>
<organism evidence="4 5">
    <name type="scientific">Ridgeia piscesae</name>
    <name type="common">Tubeworm</name>
    <dbReference type="NCBI Taxonomy" id="27915"/>
    <lineage>
        <taxon>Eukaryota</taxon>
        <taxon>Metazoa</taxon>
        <taxon>Spiralia</taxon>
        <taxon>Lophotrochozoa</taxon>
        <taxon>Annelida</taxon>
        <taxon>Polychaeta</taxon>
        <taxon>Sedentaria</taxon>
        <taxon>Canalipalpata</taxon>
        <taxon>Sabellida</taxon>
        <taxon>Siboglinidae</taxon>
        <taxon>Ridgeia</taxon>
    </lineage>
</organism>
<comment type="caution">
    <text evidence="4">The sequence shown here is derived from an EMBL/GenBank/DDBJ whole genome shotgun (WGS) entry which is preliminary data.</text>
</comment>
<dbReference type="InterPro" id="IPR039041">
    <property type="entry name" value="Nav/unc-53"/>
</dbReference>
<proteinExistence type="predicted"/>
<accession>A0AAD9UCR8</accession>
<evidence type="ECO:0000313" key="4">
    <source>
        <dbReference type="EMBL" id="KAK2184564.1"/>
    </source>
</evidence>
<feature type="compositionally biased region" description="Polar residues" evidence="2">
    <location>
        <begin position="161"/>
        <end position="171"/>
    </location>
</feature>
<feature type="compositionally biased region" description="Basic and acidic residues" evidence="2">
    <location>
        <begin position="278"/>
        <end position="287"/>
    </location>
</feature>
<feature type="compositionally biased region" description="Low complexity" evidence="2">
    <location>
        <begin position="185"/>
        <end position="200"/>
    </location>
</feature>
<feature type="compositionally biased region" description="Polar residues" evidence="2">
    <location>
        <begin position="260"/>
        <end position="269"/>
    </location>
</feature>
<dbReference type="GO" id="GO:0022008">
    <property type="term" value="P:neurogenesis"/>
    <property type="evidence" value="ECO:0007669"/>
    <property type="project" value="InterPro"/>
</dbReference>
<sequence length="602" mass="63128">MMAQLPTPQTFVLMLQPELLFLPVQGQNSGGKVKGKTGMCGSTDENQTGSSRSGTSSDRTNPYASLKRAPGTSGAPTAPAQSTFATRSLPARTNTAFVARNGILGRHLTSGVRDSVDSLIRAGPVRGEQLANGADAYGYKRKPTTGGSTCIAVEDPYITNLSDPSQGQHQMALTKGGSSFGYRRSNGAPSSGSGKSSSCGTEASKGERLSNYNGGVTGATRPNALGSKLASGTQTVLGYTRDAPDKGTESTLERKKKANLVSSKTQTVLTGLPGQGEDGPKGRRSDNGPHMCSSTHGSLNRDGSFGASVSTPGAFSRMDVMRHSFNHPSSSSDASPGHLGSSFLSPDFVPSRPLSALSSPTSGAPWLKSGMLHTNGLRSTMSESESMESVYSMSSSIQAQIQQAKALAQASRNILQRDGQTPGLQRSDSFRSSKSEQVTPATRPMSLGRTGSFTQLTPGGAGKTSPTPSQSSQSSSSHYAYPYSMGLSLGPAGSSASNSPYSTVYLPLSKRSASKEDDLHGSALSLVSSSSSMYSTAEDKQAYEIRKLRRELEAAKEKVFTLTSQLSTNIDKVNSELYSSYIQKAGPKFWPPDPPQSTIKPT</sequence>
<evidence type="ECO:0000256" key="1">
    <source>
        <dbReference type="SAM" id="Coils"/>
    </source>
</evidence>
<reference evidence="4" key="1">
    <citation type="journal article" date="2023" name="Mol. Biol. Evol.">
        <title>Third-Generation Sequencing Reveals the Adaptive Role of the Epigenome in Three Deep-Sea Polychaetes.</title>
        <authorList>
            <person name="Perez M."/>
            <person name="Aroh O."/>
            <person name="Sun Y."/>
            <person name="Lan Y."/>
            <person name="Juniper S.K."/>
            <person name="Young C.R."/>
            <person name="Angers B."/>
            <person name="Qian P.Y."/>
        </authorList>
    </citation>
    <scope>NUCLEOTIDE SEQUENCE</scope>
    <source>
        <strain evidence="4">R07B-5</strain>
    </source>
</reference>
<feature type="chain" id="PRO_5041976165" evidence="3">
    <location>
        <begin position="27"/>
        <end position="602"/>
    </location>
</feature>
<feature type="compositionally biased region" description="Low complexity" evidence="2">
    <location>
        <begin position="69"/>
        <end position="80"/>
    </location>
</feature>
<feature type="coiled-coil region" evidence="1">
    <location>
        <begin position="538"/>
        <end position="565"/>
    </location>
</feature>
<keyword evidence="3" id="KW-0732">Signal</keyword>
<name>A0AAD9UCR8_RIDPI</name>
<feature type="region of interest" description="Disordered" evidence="2">
    <location>
        <begin position="161"/>
        <end position="310"/>
    </location>
</feature>
<dbReference type="AlphaFoldDB" id="A0AAD9UCR8"/>
<evidence type="ECO:0000256" key="2">
    <source>
        <dbReference type="SAM" id="MobiDB-lite"/>
    </source>
</evidence>
<dbReference type="PANTHER" id="PTHR12784">
    <property type="entry name" value="STEERIN"/>
    <property type="match status" value="1"/>
</dbReference>
<protein>
    <submittedName>
        <fullName evidence="4">Uncharacterized protein</fullName>
    </submittedName>
</protein>
<feature type="compositionally biased region" description="Polar residues" evidence="2">
    <location>
        <begin position="418"/>
        <end position="427"/>
    </location>
</feature>
<dbReference type="Proteomes" id="UP001209878">
    <property type="component" value="Unassembled WGS sequence"/>
</dbReference>
<evidence type="ECO:0000313" key="5">
    <source>
        <dbReference type="Proteomes" id="UP001209878"/>
    </source>
</evidence>
<feature type="compositionally biased region" description="Low complexity" evidence="2">
    <location>
        <begin position="464"/>
        <end position="477"/>
    </location>
</feature>
<feature type="region of interest" description="Disordered" evidence="2">
    <location>
        <begin position="26"/>
        <end position="87"/>
    </location>
</feature>
<keyword evidence="5" id="KW-1185">Reference proteome</keyword>